<keyword evidence="14" id="KW-0966">Cell projection</keyword>
<comment type="subcellular location">
    <subcellularLocation>
        <location evidence="1 9">Bacterial flagellum basal body</location>
    </subcellularLocation>
    <subcellularLocation>
        <location evidence="2">Cell membrane</location>
        <topology evidence="2">Multi-pass membrane protein</topology>
    </subcellularLocation>
</comment>
<feature type="region of interest" description="Disordered" evidence="10">
    <location>
        <begin position="1"/>
        <end position="21"/>
    </location>
</feature>
<dbReference type="Pfam" id="PF01514">
    <property type="entry name" value="YscJ_FliF"/>
    <property type="match status" value="1"/>
</dbReference>
<evidence type="ECO:0000256" key="8">
    <source>
        <dbReference type="ARBA" id="ARBA00023143"/>
    </source>
</evidence>
<feature type="transmembrane region" description="Helical" evidence="11">
    <location>
        <begin position="446"/>
        <end position="470"/>
    </location>
</feature>
<gene>
    <name evidence="14" type="primary">fliF</name>
    <name evidence="14" type="ORF">DPPLL_16940</name>
</gene>
<dbReference type="InterPro" id="IPR006182">
    <property type="entry name" value="FliF_N_dom"/>
</dbReference>
<evidence type="ECO:0000256" key="2">
    <source>
        <dbReference type="ARBA" id="ARBA00004651"/>
    </source>
</evidence>
<evidence type="ECO:0000313" key="14">
    <source>
        <dbReference type="EMBL" id="BDD87329.1"/>
    </source>
</evidence>
<evidence type="ECO:0000259" key="12">
    <source>
        <dbReference type="Pfam" id="PF01514"/>
    </source>
</evidence>
<dbReference type="InterPro" id="IPR013556">
    <property type="entry name" value="Flag_M-ring_C"/>
</dbReference>
<dbReference type="PRINTS" id="PR01009">
    <property type="entry name" value="FLGMRINGFLIF"/>
</dbReference>
<keyword evidence="14" id="KW-0969">Cilium</keyword>
<name>A0ABM7W8Y0_9BACT</name>
<evidence type="ECO:0000256" key="1">
    <source>
        <dbReference type="ARBA" id="ARBA00004117"/>
    </source>
</evidence>
<accession>A0ABM7W8Y0</accession>
<evidence type="ECO:0000256" key="11">
    <source>
        <dbReference type="SAM" id="Phobius"/>
    </source>
</evidence>
<dbReference type="InterPro" id="IPR000067">
    <property type="entry name" value="FlgMring_FliF"/>
</dbReference>
<comment type="function">
    <text evidence="9">The M ring may be actively involved in energy transduction.</text>
</comment>
<dbReference type="Pfam" id="PF08345">
    <property type="entry name" value="YscJ_FliF_C"/>
    <property type="match status" value="1"/>
</dbReference>
<dbReference type="PANTHER" id="PTHR30046">
    <property type="entry name" value="FLAGELLAR M-RING PROTEIN"/>
    <property type="match status" value="1"/>
</dbReference>
<keyword evidence="8 9" id="KW-0975">Bacterial flagellum</keyword>
<reference evidence="14 15" key="1">
    <citation type="submission" date="2022-01" db="EMBL/GenBank/DDBJ databases">
        <title>Desulfofustis limnae sp. nov., a novel mesophilic sulfate-reducing bacterium isolated from marsh soil.</title>
        <authorList>
            <person name="Watanabe M."/>
            <person name="Takahashi A."/>
            <person name="Kojima H."/>
            <person name="Fukui M."/>
        </authorList>
    </citation>
    <scope>NUCLEOTIDE SEQUENCE [LARGE SCALE GENOMIC DNA]</scope>
    <source>
        <strain evidence="14 15">PPLL</strain>
    </source>
</reference>
<evidence type="ECO:0000256" key="6">
    <source>
        <dbReference type="ARBA" id="ARBA00022989"/>
    </source>
</evidence>
<comment type="similarity">
    <text evidence="3 9">Belongs to the FliF family.</text>
</comment>
<dbReference type="EMBL" id="AP025516">
    <property type="protein sequence ID" value="BDD87329.1"/>
    <property type="molecule type" value="Genomic_DNA"/>
</dbReference>
<evidence type="ECO:0000313" key="15">
    <source>
        <dbReference type="Proteomes" id="UP000830055"/>
    </source>
</evidence>
<evidence type="ECO:0000256" key="4">
    <source>
        <dbReference type="ARBA" id="ARBA00022475"/>
    </source>
</evidence>
<keyword evidence="14" id="KW-0282">Flagellum</keyword>
<dbReference type="PANTHER" id="PTHR30046:SF0">
    <property type="entry name" value="FLAGELLAR M-RING PROTEIN"/>
    <property type="match status" value="1"/>
</dbReference>
<sequence>MAVEQATPTEMATTTGASVPARPTRKRVIELVQEWPLRRKIALGSLAIVAVSVLIVLILQARVSDYQLLYANLAESDAGNVVNWLKTQNIPYQLKNNGKDIWIGADKIYETRLSLATNGLPSGGDVGFEVFDTQSFALTDYVQKVNYTRALQGELARTISSLAPVESTRVHLAIPEKRLFKEQQQHPSASVIVTLVPGMELDPGQVQGIVHLVSGSVTGLSPDFVKVIDANGRVLDLERQQEDEELLSADMLAFQREVELRLEMRAQDLLDTVMGVNRAMARVTATLDFAKVEETKEIFDADDPVIRSEQVSSETSGVQSAGGIPGVQSNLQGPTAVAAGSSPPFNKSSRTTNYEISKTISKIVNPVGTIRNLSVSILVADRETTAEDGTAATASLSAEELESIENMVASALGLVPERGDRINVVSMPFTEPMIEEAVAERLPVELFYQFMPALKIGLLAVALLLCYLFLIRPIVKTMRGDLVEHYKTVEEMERERLEMLKTQHEAELAEKPIPEEDYIIALRRDVMKNPVPTAFIIKNWIQEV</sequence>
<keyword evidence="6 11" id="KW-1133">Transmembrane helix</keyword>
<evidence type="ECO:0000256" key="9">
    <source>
        <dbReference type="PIRNR" id="PIRNR004862"/>
    </source>
</evidence>
<evidence type="ECO:0000256" key="10">
    <source>
        <dbReference type="SAM" id="MobiDB-lite"/>
    </source>
</evidence>
<dbReference type="Proteomes" id="UP000830055">
    <property type="component" value="Chromosome"/>
</dbReference>
<evidence type="ECO:0000256" key="5">
    <source>
        <dbReference type="ARBA" id="ARBA00022692"/>
    </source>
</evidence>
<dbReference type="RefSeq" id="WP_284154360.1">
    <property type="nucleotide sequence ID" value="NZ_AP025516.1"/>
</dbReference>
<proteinExistence type="inferred from homology"/>
<feature type="domain" description="Flagellar M-ring C-terminal" evidence="13">
    <location>
        <begin position="270"/>
        <end position="429"/>
    </location>
</feature>
<feature type="domain" description="Flagellar M-ring N-terminal" evidence="12">
    <location>
        <begin position="64"/>
        <end position="236"/>
    </location>
</feature>
<feature type="compositionally biased region" description="Polar residues" evidence="10">
    <location>
        <begin position="1"/>
        <end position="17"/>
    </location>
</feature>
<dbReference type="NCBIfam" id="TIGR00206">
    <property type="entry name" value="fliF"/>
    <property type="match status" value="1"/>
</dbReference>
<keyword evidence="4" id="KW-1003">Cell membrane</keyword>
<keyword evidence="15" id="KW-1185">Reference proteome</keyword>
<evidence type="ECO:0000259" key="13">
    <source>
        <dbReference type="Pfam" id="PF08345"/>
    </source>
</evidence>
<keyword evidence="7 11" id="KW-0472">Membrane</keyword>
<dbReference type="InterPro" id="IPR045851">
    <property type="entry name" value="AMP-bd_C_sf"/>
</dbReference>
<dbReference type="InterPro" id="IPR043427">
    <property type="entry name" value="YscJ/FliF"/>
</dbReference>
<evidence type="ECO:0000256" key="3">
    <source>
        <dbReference type="ARBA" id="ARBA00007971"/>
    </source>
</evidence>
<evidence type="ECO:0000256" key="7">
    <source>
        <dbReference type="ARBA" id="ARBA00023136"/>
    </source>
</evidence>
<protein>
    <recommendedName>
        <fullName evidence="9">Flagellar M-ring protein</fullName>
    </recommendedName>
</protein>
<keyword evidence="5 11" id="KW-0812">Transmembrane</keyword>
<dbReference type="Gene3D" id="3.30.300.30">
    <property type="match status" value="1"/>
</dbReference>
<dbReference type="PIRSF" id="PIRSF004862">
    <property type="entry name" value="FliF"/>
    <property type="match status" value="1"/>
</dbReference>
<organism evidence="14 15">
    <name type="scientific">Desulfofustis limnaeus</name>
    <dbReference type="NCBI Taxonomy" id="2740163"/>
    <lineage>
        <taxon>Bacteria</taxon>
        <taxon>Pseudomonadati</taxon>
        <taxon>Thermodesulfobacteriota</taxon>
        <taxon>Desulfobulbia</taxon>
        <taxon>Desulfobulbales</taxon>
        <taxon>Desulfocapsaceae</taxon>
        <taxon>Desulfofustis</taxon>
    </lineage>
</organism>
<feature type="transmembrane region" description="Helical" evidence="11">
    <location>
        <begin position="41"/>
        <end position="59"/>
    </location>
</feature>